<name>A0AA50DJG4_9GAMM</name>
<evidence type="ECO:0000259" key="2">
    <source>
        <dbReference type="Pfam" id="PF12793"/>
    </source>
</evidence>
<dbReference type="InterPro" id="IPR025370">
    <property type="entry name" value="SgrR_HTH_N"/>
</dbReference>
<keyword evidence="4" id="KW-1185">Reference proteome</keyword>
<feature type="domain" description="Transcriptional regulator SgrR N-terminal HTH" evidence="2">
    <location>
        <begin position="7"/>
        <end position="116"/>
    </location>
</feature>
<feature type="domain" description="Solute-binding protein family 5" evidence="1">
    <location>
        <begin position="162"/>
        <end position="301"/>
    </location>
</feature>
<dbReference type="GO" id="GO:1904680">
    <property type="term" value="F:peptide transmembrane transporter activity"/>
    <property type="evidence" value="ECO:0007669"/>
    <property type="project" value="TreeGrafter"/>
</dbReference>
<dbReference type="SUPFAM" id="SSF53850">
    <property type="entry name" value="Periplasmic binding protein-like II"/>
    <property type="match status" value="1"/>
</dbReference>
<dbReference type="KEGG" id="epi:Q3V30_16220"/>
<dbReference type="EMBL" id="CP132353">
    <property type="protein sequence ID" value="WLS77998.1"/>
    <property type="molecule type" value="Genomic_DNA"/>
</dbReference>
<gene>
    <name evidence="3" type="ORF">Q3V30_16220</name>
</gene>
<dbReference type="Pfam" id="PF12793">
    <property type="entry name" value="SgrR_N"/>
    <property type="match status" value="1"/>
</dbReference>
<dbReference type="PANTHER" id="PTHR30290">
    <property type="entry name" value="PERIPLASMIC BINDING COMPONENT OF ABC TRANSPORTER"/>
    <property type="match status" value="1"/>
</dbReference>
<dbReference type="AlphaFoldDB" id="A0AA50DJG4"/>
<evidence type="ECO:0000313" key="4">
    <source>
        <dbReference type="Proteomes" id="UP001228139"/>
    </source>
</evidence>
<accession>A0AA50DJG4</accession>
<protein>
    <submittedName>
        <fullName evidence="3">SgrR family transcriptional regulator</fullName>
    </submittedName>
</protein>
<dbReference type="InterPro" id="IPR000914">
    <property type="entry name" value="SBP_5_dom"/>
</dbReference>
<dbReference type="Proteomes" id="UP001228139">
    <property type="component" value="Chromosome"/>
</dbReference>
<evidence type="ECO:0000313" key="3">
    <source>
        <dbReference type="EMBL" id="WLS77998.1"/>
    </source>
</evidence>
<dbReference type="InterPro" id="IPR039424">
    <property type="entry name" value="SBP_5"/>
</dbReference>
<sequence length="565" mass="65181">MRQLNRLNQYQRLWQASMGEMQQTCVAEIALRCICSERHVRTLMNQWQQLGWLSWQAESGRGKRGELLFLQTPAQLRAALLQQQLEQGLSHQALELVQLAPEQLNHLLRPYMGGQWLDDRPTLRIPYYRPLEGLNPLEMPGRAEQHLAGQIFSGLTRFKDDQVIPDLAHHWQYSADGLSWFFFLRPQLFWHDGERVSSLQLMKSLQRIVASPTGERLLASVKSVSLPQALCLRIDLHQPDYWLTWRLATVPSLLTHPDDPHSGTGPWRLSHWSAELVRLENHERYHGAQPLMQMIEYWITPPLFDKTLGTSCRHPVQIAIGEQHEFALLRPVSRRISLGFCYLALKHGTLSPHQAEKIVALIRRKKLIEELPLDEGLITPSQGMLPEWPLPEVNERKDVTLPAMLDLHYHLPVELHAMAEKLREVLAGEGCQVRLHFHPTKNWLGYTELDKADLIMGDRLIGEAPEFTLESWIRLDPLWPTVLGKEAWSQLLNELERIQRCSEESERSAGLQQTFHQLMAQPAITPLFNYRYQVSAPPDVEGITLNAWGWFDFSRAWIPPPLPLA</sequence>
<organism evidence="3 4">
    <name type="scientific">Erwinia pyri</name>
    <dbReference type="NCBI Taxonomy" id="3062598"/>
    <lineage>
        <taxon>Bacteria</taxon>
        <taxon>Pseudomonadati</taxon>
        <taxon>Pseudomonadota</taxon>
        <taxon>Gammaproteobacteria</taxon>
        <taxon>Enterobacterales</taxon>
        <taxon>Erwiniaceae</taxon>
        <taxon>Erwinia</taxon>
    </lineage>
</organism>
<dbReference type="GO" id="GO:0015833">
    <property type="term" value="P:peptide transport"/>
    <property type="evidence" value="ECO:0007669"/>
    <property type="project" value="TreeGrafter"/>
</dbReference>
<dbReference type="RefSeq" id="WP_306207417.1">
    <property type="nucleotide sequence ID" value="NZ_CP132353.1"/>
</dbReference>
<proteinExistence type="predicted"/>
<dbReference type="PANTHER" id="PTHR30290:SF19">
    <property type="entry name" value="ABC TRANSPORTER PERIPLASMIC BINDING PROTEIN"/>
    <property type="match status" value="1"/>
</dbReference>
<dbReference type="Gene3D" id="3.40.190.10">
    <property type="entry name" value="Periplasmic binding protein-like II"/>
    <property type="match status" value="1"/>
</dbReference>
<evidence type="ECO:0000259" key="1">
    <source>
        <dbReference type="Pfam" id="PF00496"/>
    </source>
</evidence>
<reference evidence="3 4" key="1">
    <citation type="submission" date="2023-07" db="EMBL/GenBank/DDBJ databases">
        <title>Pathogenic bacteria of pear tree diseases.</title>
        <authorList>
            <person name="Zhang Z."/>
            <person name="He L."/>
            <person name="Huang R."/>
        </authorList>
    </citation>
    <scope>NUCLEOTIDE SEQUENCE [LARGE SCALE GENOMIC DNA]</scope>
    <source>
        <strain evidence="3 4">DE2</strain>
    </source>
</reference>
<dbReference type="Pfam" id="PF00496">
    <property type="entry name" value="SBP_bac_5"/>
    <property type="match status" value="1"/>
</dbReference>